<feature type="domain" description="DRBM" evidence="10">
    <location>
        <begin position="158"/>
        <end position="227"/>
    </location>
</feature>
<dbReference type="CDD" id="cd00593">
    <property type="entry name" value="RIBOc"/>
    <property type="match status" value="1"/>
</dbReference>
<keyword evidence="7 9" id="KW-0378">Hydrolase</keyword>
<dbReference type="InterPro" id="IPR014720">
    <property type="entry name" value="dsRBD_dom"/>
</dbReference>
<dbReference type="EMBL" id="SODD01000032">
    <property type="protein sequence ID" value="TDW14756.1"/>
    <property type="molecule type" value="Genomic_DNA"/>
</dbReference>
<keyword evidence="9" id="KW-0963">Cytoplasm</keyword>
<sequence>MNAIFKWLDAHNIPYKNKDIILQACVHTSYLNEHAELPGDNERLEFMGDAVLQLWTTDLLFHHEPMLNEGQMTTLRSQLVREEALAEYTKELGWDKFLLLGVGEEKSGGRERNSLLCDLFEAILGAIYIDCGYSYVAQILQEVIPKYVDAPKADEVVDYKTKLQECIQADTRQTVTYHLLRSTGPSNNPHFEMEVRMDTIVLGKGSGSSKKKAEQAAAKDAFLKVAR</sequence>
<dbReference type="GO" id="GO:0006364">
    <property type="term" value="P:rRNA processing"/>
    <property type="evidence" value="ECO:0007669"/>
    <property type="project" value="UniProtKB-UniRule"/>
</dbReference>
<dbReference type="PANTHER" id="PTHR11207">
    <property type="entry name" value="RIBONUCLEASE III"/>
    <property type="match status" value="1"/>
</dbReference>
<dbReference type="OrthoDB" id="9805026at2"/>
<dbReference type="AlphaFoldDB" id="A0A4R7ZD05"/>
<evidence type="ECO:0000313" key="13">
    <source>
        <dbReference type="Proteomes" id="UP000294743"/>
    </source>
</evidence>
<feature type="active site" evidence="9">
    <location>
        <position position="121"/>
    </location>
</feature>
<proteinExistence type="inferred from homology"/>
<evidence type="ECO:0000259" key="10">
    <source>
        <dbReference type="PROSITE" id="PS50137"/>
    </source>
</evidence>
<evidence type="ECO:0000256" key="6">
    <source>
        <dbReference type="ARBA" id="ARBA00022759"/>
    </source>
</evidence>
<evidence type="ECO:0000256" key="8">
    <source>
        <dbReference type="ARBA" id="ARBA00022884"/>
    </source>
</evidence>
<evidence type="ECO:0000259" key="11">
    <source>
        <dbReference type="PROSITE" id="PS50142"/>
    </source>
</evidence>
<evidence type="ECO:0000256" key="1">
    <source>
        <dbReference type="ARBA" id="ARBA00000109"/>
    </source>
</evidence>
<evidence type="ECO:0000256" key="3">
    <source>
        <dbReference type="ARBA" id="ARBA00022552"/>
    </source>
</evidence>
<protein>
    <recommendedName>
        <fullName evidence="9">Ribonuclease 3</fullName>
        <ecNumber evidence="9">3.1.26.3</ecNumber>
    </recommendedName>
    <alternativeName>
        <fullName evidence="9">Ribonuclease III</fullName>
        <shortName evidence="9">RNase III</shortName>
    </alternativeName>
</protein>
<evidence type="ECO:0000256" key="7">
    <source>
        <dbReference type="ARBA" id="ARBA00022801"/>
    </source>
</evidence>
<keyword evidence="9" id="KW-0479">Metal-binding</keyword>
<keyword evidence="9" id="KW-0699">rRNA-binding</keyword>
<dbReference type="HAMAP" id="MF_00104">
    <property type="entry name" value="RNase_III"/>
    <property type="match status" value="1"/>
</dbReference>
<evidence type="ECO:0000313" key="12">
    <source>
        <dbReference type="EMBL" id="TDW14756.1"/>
    </source>
</evidence>
<dbReference type="Pfam" id="PF14622">
    <property type="entry name" value="Ribonucleas_3_3"/>
    <property type="match status" value="1"/>
</dbReference>
<dbReference type="GO" id="GO:0008033">
    <property type="term" value="P:tRNA processing"/>
    <property type="evidence" value="ECO:0007669"/>
    <property type="project" value="UniProtKB-KW"/>
</dbReference>
<feature type="binding site" evidence="9">
    <location>
        <position position="45"/>
    </location>
    <ligand>
        <name>Mg(2+)</name>
        <dbReference type="ChEBI" id="CHEBI:18420"/>
    </ligand>
</feature>
<comment type="cofactor">
    <cofactor evidence="9">
        <name>Mg(2+)</name>
        <dbReference type="ChEBI" id="CHEBI:18420"/>
    </cofactor>
</comment>
<dbReference type="GO" id="GO:0010468">
    <property type="term" value="P:regulation of gene expression"/>
    <property type="evidence" value="ECO:0007669"/>
    <property type="project" value="TreeGrafter"/>
</dbReference>
<dbReference type="GO" id="GO:0006397">
    <property type="term" value="P:mRNA processing"/>
    <property type="evidence" value="ECO:0007669"/>
    <property type="project" value="UniProtKB-UniRule"/>
</dbReference>
<keyword evidence="13" id="KW-1185">Reference proteome</keyword>
<keyword evidence="6 9" id="KW-0255">Endonuclease</keyword>
<reference evidence="12 13" key="1">
    <citation type="submission" date="2019-03" db="EMBL/GenBank/DDBJ databases">
        <title>Genomic Encyclopedia of Type Strains, Phase IV (KMG-IV): sequencing the most valuable type-strain genomes for metagenomic binning, comparative biology and taxonomic classification.</title>
        <authorList>
            <person name="Goeker M."/>
        </authorList>
    </citation>
    <scope>NUCLEOTIDE SEQUENCE [LARGE SCALE GENOMIC DNA]</scope>
    <source>
        <strain evidence="12 13">DSM 28867</strain>
    </source>
</reference>
<dbReference type="GO" id="GO:0003725">
    <property type="term" value="F:double-stranded RNA binding"/>
    <property type="evidence" value="ECO:0007669"/>
    <property type="project" value="TreeGrafter"/>
</dbReference>
<dbReference type="InterPro" id="IPR000999">
    <property type="entry name" value="RNase_III_dom"/>
</dbReference>
<comment type="subunit">
    <text evidence="9">Homodimer.</text>
</comment>
<name>A0A4R7ZD05_9FIRM</name>
<dbReference type="SUPFAM" id="SSF69065">
    <property type="entry name" value="RNase III domain-like"/>
    <property type="match status" value="1"/>
</dbReference>
<evidence type="ECO:0000256" key="9">
    <source>
        <dbReference type="HAMAP-Rule" id="MF_00104"/>
    </source>
</evidence>
<dbReference type="SUPFAM" id="SSF54768">
    <property type="entry name" value="dsRNA-binding domain-like"/>
    <property type="match status" value="1"/>
</dbReference>
<comment type="similarity">
    <text evidence="2">Belongs to the ribonuclease III family.</text>
</comment>
<dbReference type="Pfam" id="PF00035">
    <property type="entry name" value="dsrm"/>
    <property type="match status" value="1"/>
</dbReference>
<comment type="function">
    <text evidence="9">Digests double-stranded RNA. Involved in the processing of primary rRNA transcript to yield the immediate precursors to the large and small rRNAs (23S and 16S). Processes some mRNAs, and tRNAs when they are encoded in the rRNA operon. Processes pre-crRNA and tracrRNA of type II CRISPR loci if present in the organism.</text>
</comment>
<dbReference type="FunFam" id="1.10.1520.10:FF:000001">
    <property type="entry name" value="Ribonuclease 3"/>
    <property type="match status" value="1"/>
</dbReference>
<dbReference type="PROSITE" id="PS50142">
    <property type="entry name" value="RNASE_3_2"/>
    <property type="match status" value="1"/>
</dbReference>
<comment type="caution">
    <text evidence="12">The sequence shown here is derived from an EMBL/GenBank/DDBJ whole genome shotgun (WGS) entry which is preliminary data.</text>
</comment>
<feature type="binding site" evidence="9">
    <location>
        <position position="121"/>
    </location>
    <ligand>
        <name>Mg(2+)</name>
        <dbReference type="ChEBI" id="CHEBI:18420"/>
    </ligand>
</feature>
<keyword evidence="5 9" id="KW-0540">Nuclease</keyword>
<comment type="catalytic activity">
    <reaction evidence="1 9">
        <text>Endonucleolytic cleavage to 5'-phosphomonoester.</text>
        <dbReference type="EC" id="3.1.26.3"/>
    </reaction>
</comment>
<dbReference type="GO" id="GO:0019843">
    <property type="term" value="F:rRNA binding"/>
    <property type="evidence" value="ECO:0007669"/>
    <property type="project" value="UniProtKB-KW"/>
</dbReference>
<evidence type="ECO:0000256" key="4">
    <source>
        <dbReference type="ARBA" id="ARBA00022664"/>
    </source>
</evidence>
<keyword evidence="4 9" id="KW-0507">mRNA processing</keyword>
<dbReference type="InterPro" id="IPR036389">
    <property type="entry name" value="RNase_III_sf"/>
</dbReference>
<feature type="binding site" evidence="9">
    <location>
        <position position="118"/>
    </location>
    <ligand>
        <name>Mg(2+)</name>
        <dbReference type="ChEBI" id="CHEBI:18420"/>
    </ligand>
</feature>
<dbReference type="Gene3D" id="3.30.160.20">
    <property type="match status" value="1"/>
</dbReference>
<dbReference type="GO" id="GO:0046872">
    <property type="term" value="F:metal ion binding"/>
    <property type="evidence" value="ECO:0007669"/>
    <property type="project" value="UniProtKB-KW"/>
</dbReference>
<accession>A0A4R7ZD05</accession>
<gene>
    <name evidence="9" type="primary">rnc</name>
    <name evidence="12" type="ORF">EDD63_13212</name>
</gene>
<keyword evidence="3 9" id="KW-0698">rRNA processing</keyword>
<dbReference type="NCBIfam" id="TIGR02191">
    <property type="entry name" value="RNaseIII"/>
    <property type="match status" value="1"/>
</dbReference>
<feature type="active site" evidence="9">
    <location>
        <position position="49"/>
    </location>
</feature>
<dbReference type="GO" id="GO:0005737">
    <property type="term" value="C:cytoplasm"/>
    <property type="evidence" value="ECO:0007669"/>
    <property type="project" value="UniProtKB-SubCell"/>
</dbReference>
<keyword evidence="9" id="KW-0460">Magnesium</keyword>
<dbReference type="PROSITE" id="PS50137">
    <property type="entry name" value="DS_RBD"/>
    <property type="match status" value="1"/>
</dbReference>
<comment type="subcellular location">
    <subcellularLocation>
        <location evidence="9">Cytoplasm</location>
    </subcellularLocation>
</comment>
<keyword evidence="8 9" id="KW-0694">RNA-binding</keyword>
<dbReference type="GO" id="GO:0004525">
    <property type="term" value="F:ribonuclease III activity"/>
    <property type="evidence" value="ECO:0007669"/>
    <property type="project" value="UniProtKB-UniRule"/>
</dbReference>
<evidence type="ECO:0000256" key="2">
    <source>
        <dbReference type="ARBA" id="ARBA00010183"/>
    </source>
</evidence>
<dbReference type="SMART" id="SM00358">
    <property type="entry name" value="DSRM"/>
    <property type="match status" value="1"/>
</dbReference>
<dbReference type="EC" id="3.1.26.3" evidence="9"/>
<evidence type="ECO:0000256" key="5">
    <source>
        <dbReference type="ARBA" id="ARBA00022722"/>
    </source>
</evidence>
<dbReference type="RefSeq" id="WP_134170402.1">
    <property type="nucleotide sequence ID" value="NZ_SODD01000032.1"/>
</dbReference>
<keyword evidence="9" id="KW-0819">tRNA processing</keyword>
<organism evidence="12 13">
    <name type="scientific">Breznakia blatticola</name>
    <dbReference type="NCBI Taxonomy" id="1754012"/>
    <lineage>
        <taxon>Bacteria</taxon>
        <taxon>Bacillati</taxon>
        <taxon>Bacillota</taxon>
        <taxon>Erysipelotrichia</taxon>
        <taxon>Erysipelotrichales</taxon>
        <taxon>Erysipelotrichaceae</taxon>
        <taxon>Breznakia</taxon>
    </lineage>
</organism>
<dbReference type="InterPro" id="IPR011907">
    <property type="entry name" value="RNase_III"/>
</dbReference>
<feature type="domain" description="RNase III" evidence="11">
    <location>
        <begin position="4"/>
        <end position="132"/>
    </location>
</feature>
<dbReference type="Proteomes" id="UP000294743">
    <property type="component" value="Unassembled WGS sequence"/>
</dbReference>
<dbReference type="PANTHER" id="PTHR11207:SF0">
    <property type="entry name" value="RIBONUCLEASE 3"/>
    <property type="match status" value="1"/>
</dbReference>
<dbReference type="SMART" id="SM00535">
    <property type="entry name" value="RIBOc"/>
    <property type="match status" value="1"/>
</dbReference>
<dbReference type="Gene3D" id="1.10.1520.10">
    <property type="entry name" value="Ribonuclease III domain"/>
    <property type="match status" value="1"/>
</dbReference>